<evidence type="ECO:0000313" key="6">
    <source>
        <dbReference type="WBParaSite" id="HDID_0000088901-mRNA-1"/>
    </source>
</evidence>
<reference evidence="4 5" key="2">
    <citation type="submission" date="2018-11" db="EMBL/GenBank/DDBJ databases">
        <authorList>
            <consortium name="Pathogen Informatics"/>
        </authorList>
    </citation>
    <scope>NUCLEOTIDE SEQUENCE [LARGE SCALE GENOMIC DNA]</scope>
</reference>
<feature type="repeat" description="ANK" evidence="3">
    <location>
        <begin position="50"/>
        <end position="82"/>
    </location>
</feature>
<keyword evidence="2 3" id="KW-0040">ANK repeat</keyword>
<dbReference type="STRING" id="6216.A0A0R3S9G2"/>
<reference evidence="6" key="1">
    <citation type="submission" date="2017-02" db="UniProtKB">
        <authorList>
            <consortium name="WormBaseParasite"/>
        </authorList>
    </citation>
    <scope>IDENTIFICATION</scope>
</reference>
<sequence>MKILIEKGANVYATDNEESTALHHAAGMGFIDGVKYLLHMGSPVDMADCNQLTPIMWAARNNQFESVRLLLQAGASACTLNSSIDSAFNVAVRLNFREIVTYLLKKGDFGQSKDKVLYLALAEASKMGNVELVKILLEAGAPVDYPAEDMIPPLHLAAREGKVSTVSCLVSGNANMDRLDVFGYSPLMHAVIAKQPYVIMNLRMSDLAAQFGQILISDDDQTRIEVDEDDEFPSTNFESNFKCPPLPFPSESVYNAIFGETQLIGATRTNDLHQMAVILRYSKNIDKSDNYGNTALHYAAINGFMDGVNLLIKNRCNLNVQNIIGLSPLMEAIFNHHTDVANRLLEAGASPYILSSSFESAITHAASMNCSELLYRMLYVQSNTVAQKQALEYALVSAAKTRNVVLADALLNRGAEINLSIPIQMPLLSISAGIGDDILVTKWINAGANVEGRDHLGLTPLMHAAISGHLNICQILISRGANVSAQCEGKTAKDVALENGQVAVAQYLQMEMLKN</sequence>
<dbReference type="Pfam" id="PF12796">
    <property type="entry name" value="Ank_2"/>
    <property type="match status" value="4"/>
</dbReference>
<keyword evidence="1" id="KW-0677">Repeat</keyword>
<organism evidence="6">
    <name type="scientific">Hymenolepis diminuta</name>
    <name type="common">Rat tapeworm</name>
    <dbReference type="NCBI Taxonomy" id="6216"/>
    <lineage>
        <taxon>Eukaryota</taxon>
        <taxon>Metazoa</taxon>
        <taxon>Spiralia</taxon>
        <taxon>Lophotrochozoa</taxon>
        <taxon>Platyhelminthes</taxon>
        <taxon>Cestoda</taxon>
        <taxon>Eucestoda</taxon>
        <taxon>Cyclophyllidea</taxon>
        <taxon>Hymenolepididae</taxon>
        <taxon>Hymenolepis</taxon>
    </lineage>
</organism>
<evidence type="ECO:0000313" key="5">
    <source>
        <dbReference type="Proteomes" id="UP000274504"/>
    </source>
</evidence>
<dbReference type="AlphaFoldDB" id="A0A0R3S9G2"/>
<gene>
    <name evidence="4" type="ORF">HDID_LOCUS890</name>
</gene>
<dbReference type="InterPro" id="IPR051631">
    <property type="entry name" value="Ankyrin-KH/SAM_domain"/>
</dbReference>
<feature type="repeat" description="ANK" evidence="3">
    <location>
        <begin position="456"/>
        <end position="488"/>
    </location>
</feature>
<evidence type="ECO:0000313" key="4">
    <source>
        <dbReference type="EMBL" id="VDL18351.1"/>
    </source>
</evidence>
<dbReference type="InterPro" id="IPR036770">
    <property type="entry name" value="Ankyrin_rpt-contain_sf"/>
</dbReference>
<dbReference type="Gene3D" id="1.25.40.20">
    <property type="entry name" value="Ankyrin repeat-containing domain"/>
    <property type="match status" value="3"/>
</dbReference>
<evidence type="ECO:0000256" key="2">
    <source>
        <dbReference type="ARBA" id="ARBA00023043"/>
    </source>
</evidence>
<dbReference type="EMBL" id="UYSG01000135">
    <property type="protein sequence ID" value="VDL18351.1"/>
    <property type="molecule type" value="Genomic_DNA"/>
</dbReference>
<dbReference type="SMART" id="SM00248">
    <property type="entry name" value="ANK"/>
    <property type="match status" value="11"/>
</dbReference>
<name>A0A0R3S9G2_HYMDI</name>
<feature type="repeat" description="ANK" evidence="3">
    <location>
        <begin position="17"/>
        <end position="49"/>
    </location>
</feature>
<dbReference type="SUPFAM" id="SSF48403">
    <property type="entry name" value="Ankyrin repeat"/>
    <property type="match status" value="2"/>
</dbReference>
<dbReference type="InterPro" id="IPR002110">
    <property type="entry name" value="Ankyrin_rpt"/>
</dbReference>
<accession>A0A0R3S9G2</accession>
<dbReference type="OrthoDB" id="163438at2759"/>
<proteinExistence type="predicted"/>
<dbReference type="WBParaSite" id="HDID_0000088901-mRNA-1">
    <property type="protein sequence ID" value="HDID_0000088901-mRNA-1"/>
    <property type="gene ID" value="HDID_0000088901"/>
</dbReference>
<dbReference type="PROSITE" id="PS50297">
    <property type="entry name" value="ANK_REP_REGION"/>
    <property type="match status" value="4"/>
</dbReference>
<dbReference type="PANTHER" id="PTHR23206:SF7">
    <property type="entry name" value="PROTEIN KINASE DOMAIN-CONTAINING PROTEIN"/>
    <property type="match status" value="1"/>
</dbReference>
<feature type="repeat" description="ANK" evidence="3">
    <location>
        <begin position="324"/>
        <end position="356"/>
    </location>
</feature>
<dbReference type="PANTHER" id="PTHR23206">
    <property type="entry name" value="MASK PROTEIN"/>
    <property type="match status" value="1"/>
</dbReference>
<feature type="repeat" description="ANK" evidence="3">
    <location>
        <begin position="291"/>
        <end position="323"/>
    </location>
</feature>
<dbReference type="GO" id="GO:0045087">
    <property type="term" value="P:innate immune response"/>
    <property type="evidence" value="ECO:0007669"/>
    <property type="project" value="TreeGrafter"/>
</dbReference>
<dbReference type="Proteomes" id="UP000274504">
    <property type="component" value="Unassembled WGS sequence"/>
</dbReference>
<feature type="repeat" description="ANK" evidence="3">
    <location>
        <begin position="149"/>
        <end position="181"/>
    </location>
</feature>
<dbReference type="PROSITE" id="PS50088">
    <property type="entry name" value="ANK_REPEAT"/>
    <property type="match status" value="6"/>
</dbReference>
<evidence type="ECO:0000256" key="1">
    <source>
        <dbReference type="ARBA" id="ARBA00022737"/>
    </source>
</evidence>
<protein>
    <submittedName>
        <fullName evidence="6">ANK_REP_REGION domain-containing protein</fullName>
    </submittedName>
</protein>
<dbReference type="PRINTS" id="PR01415">
    <property type="entry name" value="ANKYRIN"/>
</dbReference>
<evidence type="ECO:0000256" key="3">
    <source>
        <dbReference type="PROSITE-ProRule" id="PRU00023"/>
    </source>
</evidence>
<dbReference type="GO" id="GO:0005737">
    <property type="term" value="C:cytoplasm"/>
    <property type="evidence" value="ECO:0007669"/>
    <property type="project" value="TreeGrafter"/>
</dbReference>